<dbReference type="InterPro" id="IPR007475">
    <property type="entry name" value="UbiK"/>
</dbReference>
<comment type="caution">
    <text evidence="2">The sequence shown here is derived from an EMBL/GenBank/DDBJ whole genome shotgun (WGS) entry which is preliminary data.</text>
</comment>
<evidence type="ECO:0000313" key="2">
    <source>
        <dbReference type="EMBL" id="OXT00543.1"/>
    </source>
</evidence>
<keyword evidence="3" id="KW-1185">Reference proteome</keyword>
<name>A0A231UX59_9HYPH</name>
<sequence>MQNDDRNPFGQDEFAGGSHGDPYGTDPYGTDPFGRARTSGRGGAAGPGRFLDELARLVTDAAGVAQGARREVETAVRTQAERFTGSLDLVSREEFEAMRDVALRARAEAKALGERVAALEAKHAGDDKEAGGDTD</sequence>
<accession>A0A231UX59</accession>
<reference evidence="3" key="1">
    <citation type="journal article" date="2017" name="Int. J. Syst. Evol. Microbiol.">
        <title>Notoacmeibacter marinus gen. nov., sp. nov., isolated from the gut of a limpet and proposal of Notoacmeibacteraceae fam. nov. in the order Rhizobiales of the class Alphaproteobacteria.</title>
        <authorList>
            <person name="Huang Z."/>
            <person name="Guo F."/>
            <person name="Lai Q."/>
        </authorList>
    </citation>
    <scope>NUCLEOTIDE SEQUENCE [LARGE SCALE GENOMIC DNA]</scope>
    <source>
        <strain evidence="3">XMTR2A4</strain>
    </source>
</reference>
<organism evidence="2 3">
    <name type="scientific">Notoacmeibacter marinus</name>
    <dbReference type="NCBI Taxonomy" id="1876515"/>
    <lineage>
        <taxon>Bacteria</taxon>
        <taxon>Pseudomonadati</taxon>
        <taxon>Pseudomonadota</taxon>
        <taxon>Alphaproteobacteria</taxon>
        <taxon>Hyphomicrobiales</taxon>
        <taxon>Notoacmeibacteraceae</taxon>
        <taxon>Notoacmeibacter</taxon>
    </lineage>
</organism>
<evidence type="ECO:0000313" key="3">
    <source>
        <dbReference type="Proteomes" id="UP000215405"/>
    </source>
</evidence>
<dbReference type="Pfam" id="PF04380">
    <property type="entry name" value="BMFP"/>
    <property type="match status" value="1"/>
</dbReference>
<protein>
    <recommendedName>
        <fullName evidence="4">Pyrroline-5-carboxylate reductase</fullName>
    </recommendedName>
</protein>
<proteinExistence type="predicted"/>
<dbReference type="EMBL" id="NBYO01000002">
    <property type="protein sequence ID" value="OXT00543.1"/>
    <property type="molecule type" value="Genomic_DNA"/>
</dbReference>
<dbReference type="Proteomes" id="UP000215405">
    <property type="component" value="Unassembled WGS sequence"/>
</dbReference>
<dbReference type="OrthoDB" id="7392124at2"/>
<evidence type="ECO:0000256" key="1">
    <source>
        <dbReference type="SAM" id="MobiDB-lite"/>
    </source>
</evidence>
<feature type="region of interest" description="Disordered" evidence="1">
    <location>
        <begin position="1"/>
        <end position="48"/>
    </location>
</feature>
<gene>
    <name evidence="2" type="ORF">B7H23_10555</name>
</gene>
<dbReference type="RefSeq" id="WP_094077369.1">
    <property type="nucleotide sequence ID" value="NZ_NBYO01000002.1"/>
</dbReference>
<evidence type="ECO:0008006" key="4">
    <source>
        <dbReference type="Google" id="ProtNLM"/>
    </source>
</evidence>
<dbReference type="AlphaFoldDB" id="A0A231UX59"/>